<gene>
    <name evidence="10" type="primary">folK</name>
    <name evidence="10" type="ORF">FILTAD_00149</name>
</gene>
<dbReference type="UniPathway" id="UPA00077">
    <property type="reaction ID" value="UER00155"/>
</dbReference>
<comment type="catalytic activity">
    <reaction evidence="1">
        <text>6-hydroxymethyl-7,8-dihydropterin + ATP = (7,8-dihydropterin-6-yl)methyl diphosphate + AMP + H(+)</text>
        <dbReference type="Rhea" id="RHEA:11412"/>
        <dbReference type="ChEBI" id="CHEBI:15378"/>
        <dbReference type="ChEBI" id="CHEBI:30616"/>
        <dbReference type="ChEBI" id="CHEBI:44841"/>
        <dbReference type="ChEBI" id="CHEBI:72950"/>
        <dbReference type="ChEBI" id="CHEBI:456215"/>
        <dbReference type="EC" id="2.7.6.3"/>
    </reaction>
</comment>
<dbReference type="Pfam" id="PF01288">
    <property type="entry name" value="HPPK"/>
    <property type="match status" value="1"/>
</dbReference>
<dbReference type="GO" id="GO:0016301">
    <property type="term" value="F:kinase activity"/>
    <property type="evidence" value="ECO:0007669"/>
    <property type="project" value="UniProtKB-KW"/>
</dbReference>
<evidence type="ECO:0000256" key="1">
    <source>
        <dbReference type="ARBA" id="ARBA00000198"/>
    </source>
</evidence>
<keyword evidence="8" id="KW-0289">Folate biosynthesis</keyword>
<dbReference type="Proteomes" id="UP000270468">
    <property type="component" value="Unassembled WGS sequence"/>
</dbReference>
<dbReference type="InterPro" id="IPR000550">
    <property type="entry name" value="Hppk"/>
</dbReference>
<evidence type="ECO:0000313" key="11">
    <source>
        <dbReference type="Proteomes" id="UP000270468"/>
    </source>
</evidence>
<dbReference type="InterPro" id="IPR035907">
    <property type="entry name" value="Hppk_sf"/>
</dbReference>
<proteinExistence type="predicted"/>
<keyword evidence="5" id="KW-0547">Nucleotide-binding</keyword>
<organism evidence="10 11">
    <name type="scientific">Filibacter tadaridae</name>
    <dbReference type="NCBI Taxonomy" id="2483811"/>
    <lineage>
        <taxon>Bacteria</taxon>
        <taxon>Bacillati</taxon>
        <taxon>Bacillota</taxon>
        <taxon>Bacilli</taxon>
        <taxon>Bacillales</taxon>
        <taxon>Caryophanaceae</taxon>
        <taxon>Filibacter</taxon>
    </lineage>
</organism>
<evidence type="ECO:0000256" key="8">
    <source>
        <dbReference type="ARBA" id="ARBA00022909"/>
    </source>
</evidence>
<evidence type="ECO:0000256" key="6">
    <source>
        <dbReference type="ARBA" id="ARBA00022777"/>
    </source>
</evidence>
<sequence length="171" mass="19337">MNIGYISIGSNIEDRLYHLTEAVRALHLHDSVTVAAASSIYETVPVGYTEQADFLNMVVCVKTKLDAQELLEICQEIERGLGRIRDVRWGPRTADLDILLYNDDNIESETLTVPHPRMQERAFVLVPLLEMDSSIIHPVSKNLLSDEAAAKDKGVKLWKKINEVAYFVDNR</sequence>
<dbReference type="Gene3D" id="3.30.70.560">
    <property type="entry name" value="7,8-Dihydro-6-hydroxymethylpterin-pyrophosphokinase HPPK"/>
    <property type="match status" value="1"/>
</dbReference>
<dbReference type="PANTHER" id="PTHR43071">
    <property type="entry name" value="2-AMINO-4-HYDROXY-6-HYDROXYMETHYLDIHYDROPTERIDINE PYROPHOSPHOKINASE"/>
    <property type="match status" value="1"/>
</dbReference>
<dbReference type="EMBL" id="UXAV01000014">
    <property type="protein sequence ID" value="VDC18866.1"/>
    <property type="molecule type" value="Genomic_DNA"/>
</dbReference>
<evidence type="ECO:0000256" key="3">
    <source>
        <dbReference type="ARBA" id="ARBA00013253"/>
    </source>
</evidence>
<feature type="domain" description="7,8-dihydro-6-hydroxymethylpterin-pyrophosphokinase" evidence="9">
    <location>
        <begin position="88"/>
        <end position="99"/>
    </location>
</feature>
<dbReference type="PANTHER" id="PTHR43071:SF1">
    <property type="entry name" value="2-AMINO-4-HYDROXY-6-HYDROXYMETHYLDIHYDROPTERIDINE PYROPHOSPHOKINASE"/>
    <property type="match status" value="1"/>
</dbReference>
<dbReference type="SUPFAM" id="SSF55083">
    <property type="entry name" value="6-hydroxymethyl-7,8-dihydropterin pyrophosphokinase, HPPK"/>
    <property type="match status" value="1"/>
</dbReference>
<dbReference type="CDD" id="cd00483">
    <property type="entry name" value="HPPK"/>
    <property type="match status" value="1"/>
</dbReference>
<name>A0A3P5WVC3_9BACL</name>
<keyword evidence="11" id="KW-1185">Reference proteome</keyword>
<dbReference type="GO" id="GO:0003848">
    <property type="term" value="F:2-amino-4-hydroxy-6-hydroxymethyldihydropteridine diphosphokinase activity"/>
    <property type="evidence" value="ECO:0007669"/>
    <property type="project" value="UniProtKB-EC"/>
</dbReference>
<evidence type="ECO:0000256" key="5">
    <source>
        <dbReference type="ARBA" id="ARBA00022741"/>
    </source>
</evidence>
<reference evidence="10 11" key="1">
    <citation type="submission" date="2018-11" db="EMBL/GenBank/DDBJ databases">
        <authorList>
            <person name="Criscuolo A."/>
        </authorList>
    </citation>
    <scope>NUCLEOTIDE SEQUENCE [LARGE SCALE GENOMIC DNA]</scope>
    <source>
        <strain evidence="10">ATB-66</strain>
    </source>
</reference>
<keyword evidence="4 10" id="KW-0808">Transferase</keyword>
<keyword evidence="7" id="KW-0067">ATP-binding</keyword>
<dbReference type="PROSITE" id="PS00794">
    <property type="entry name" value="HPPK"/>
    <property type="match status" value="1"/>
</dbReference>
<dbReference type="GO" id="GO:0046654">
    <property type="term" value="P:tetrahydrofolate biosynthetic process"/>
    <property type="evidence" value="ECO:0007669"/>
    <property type="project" value="UniProtKB-UniPathway"/>
</dbReference>
<dbReference type="NCBIfam" id="TIGR01498">
    <property type="entry name" value="folK"/>
    <property type="match status" value="1"/>
</dbReference>
<accession>A0A3P5WVC3</accession>
<evidence type="ECO:0000256" key="4">
    <source>
        <dbReference type="ARBA" id="ARBA00022679"/>
    </source>
</evidence>
<evidence type="ECO:0000259" key="9">
    <source>
        <dbReference type="PROSITE" id="PS00794"/>
    </source>
</evidence>
<dbReference type="GO" id="GO:0046656">
    <property type="term" value="P:folic acid biosynthetic process"/>
    <property type="evidence" value="ECO:0007669"/>
    <property type="project" value="UniProtKB-KW"/>
</dbReference>
<evidence type="ECO:0000313" key="10">
    <source>
        <dbReference type="EMBL" id="VDC18866.1"/>
    </source>
</evidence>
<comment type="pathway">
    <text evidence="2">Cofactor biosynthesis; tetrahydrofolate biosynthesis; 2-amino-4-hydroxy-6-hydroxymethyl-7,8-dihydropteridine diphosphate from 7,8-dihydroneopterin triphosphate: step 4/4.</text>
</comment>
<evidence type="ECO:0000256" key="2">
    <source>
        <dbReference type="ARBA" id="ARBA00005051"/>
    </source>
</evidence>
<dbReference type="AlphaFoldDB" id="A0A3P5WVC3"/>
<evidence type="ECO:0000256" key="7">
    <source>
        <dbReference type="ARBA" id="ARBA00022840"/>
    </source>
</evidence>
<dbReference type="RefSeq" id="WP_124068606.1">
    <property type="nucleotide sequence ID" value="NZ_CBCRXF010000016.1"/>
</dbReference>
<dbReference type="OrthoDB" id="9808041at2"/>
<protein>
    <recommendedName>
        <fullName evidence="3">2-amino-4-hydroxy-6-hydroxymethyldihydropteridine diphosphokinase</fullName>
        <ecNumber evidence="3">2.7.6.3</ecNumber>
    </recommendedName>
</protein>
<keyword evidence="6 10" id="KW-0418">Kinase</keyword>
<dbReference type="GO" id="GO:0005524">
    <property type="term" value="F:ATP binding"/>
    <property type="evidence" value="ECO:0007669"/>
    <property type="project" value="UniProtKB-KW"/>
</dbReference>
<dbReference type="EC" id="2.7.6.3" evidence="3"/>